<reference evidence="3" key="1">
    <citation type="journal article" date="2019" name="Int. J. Syst. Evol. Microbiol.">
        <title>The Global Catalogue of Microorganisms (GCM) 10K type strain sequencing project: providing services to taxonomists for standard genome sequencing and annotation.</title>
        <authorList>
            <consortium name="The Broad Institute Genomics Platform"/>
            <consortium name="The Broad Institute Genome Sequencing Center for Infectious Disease"/>
            <person name="Wu L."/>
            <person name="Ma J."/>
        </authorList>
    </citation>
    <scope>NUCLEOTIDE SEQUENCE [LARGE SCALE GENOMIC DNA]</scope>
    <source>
        <strain evidence="3">CCUG 61948</strain>
    </source>
</reference>
<organism evidence="2 3">
    <name type="scientific">Maribacter chungangensis</name>
    <dbReference type="NCBI Taxonomy" id="1069117"/>
    <lineage>
        <taxon>Bacteria</taxon>
        <taxon>Pseudomonadati</taxon>
        <taxon>Bacteroidota</taxon>
        <taxon>Flavobacteriia</taxon>
        <taxon>Flavobacteriales</taxon>
        <taxon>Flavobacteriaceae</taxon>
        <taxon>Maribacter</taxon>
    </lineage>
</organism>
<comment type="caution">
    <text evidence="2">The sequence shown here is derived from an EMBL/GenBank/DDBJ whole genome shotgun (WGS) entry which is preliminary data.</text>
</comment>
<accession>A0ABW3B7V1</accession>
<feature type="signal peptide" evidence="1">
    <location>
        <begin position="1"/>
        <end position="21"/>
    </location>
</feature>
<evidence type="ECO:0000313" key="2">
    <source>
        <dbReference type="EMBL" id="MFD0799197.1"/>
    </source>
</evidence>
<dbReference type="EMBL" id="JBHTHY010000014">
    <property type="protein sequence ID" value="MFD0799197.1"/>
    <property type="molecule type" value="Genomic_DNA"/>
</dbReference>
<dbReference type="Gene3D" id="2.30.30.40">
    <property type="entry name" value="SH3 Domains"/>
    <property type="match status" value="1"/>
</dbReference>
<feature type="chain" id="PRO_5045497216" evidence="1">
    <location>
        <begin position="22"/>
        <end position="297"/>
    </location>
</feature>
<protein>
    <submittedName>
        <fullName evidence="2">SH3 domain-containing protein</fullName>
    </submittedName>
</protein>
<evidence type="ECO:0000313" key="3">
    <source>
        <dbReference type="Proteomes" id="UP001597012"/>
    </source>
</evidence>
<keyword evidence="1" id="KW-0732">Signal</keyword>
<proteinExistence type="predicted"/>
<keyword evidence="3" id="KW-1185">Reference proteome</keyword>
<name>A0ABW3B7V1_9FLAO</name>
<gene>
    <name evidence="2" type="ORF">ACFQZJ_17105</name>
</gene>
<evidence type="ECO:0000256" key="1">
    <source>
        <dbReference type="SAM" id="SignalP"/>
    </source>
</evidence>
<dbReference type="RefSeq" id="WP_379936105.1">
    <property type="nucleotide sequence ID" value="NZ_JBHTHY010000014.1"/>
</dbReference>
<dbReference type="Proteomes" id="UP001597012">
    <property type="component" value="Unassembled WGS sequence"/>
</dbReference>
<sequence length="297" mass="33518">MKNVKRSITMLSLFAMANLFAQTAPEVQFETNNDSISLEERSHEYLLGHRVHLRETPSLTAKKITVLDIGTRLTLSEKSTNFETLNGIKSHWYKARIGKYEGWVWGGMIAQKTFGSQANYDVKFVYGLESATVNKAGATEIKHQLRAFKNGRQIDKIVFDGYVPNPLEIKNIGNKGLFNVEDILRLNIPNAENGNPIGATFIFWNNGKFTNVASLIDYSDAKYAKTEKFVFPSDMEGIKSTIVLETMITDYHKAATDDLTTENTKMVVSFYTWDGYQLSQKESLPPISTDLVSNMKE</sequence>